<feature type="non-terminal residue" evidence="2">
    <location>
        <position position="23"/>
    </location>
</feature>
<name>A0A382R3L5_9ZZZZ</name>
<dbReference type="EMBL" id="UINC01118538">
    <property type="protein sequence ID" value="SVC91735.1"/>
    <property type="molecule type" value="Genomic_DNA"/>
</dbReference>
<protein>
    <submittedName>
        <fullName evidence="2">Uncharacterized protein</fullName>
    </submittedName>
</protein>
<feature type="non-terminal residue" evidence="2">
    <location>
        <position position="1"/>
    </location>
</feature>
<gene>
    <name evidence="2" type="ORF">METZ01_LOCUS344589</name>
</gene>
<feature type="region of interest" description="Disordered" evidence="1">
    <location>
        <begin position="1"/>
        <end position="23"/>
    </location>
</feature>
<organism evidence="2">
    <name type="scientific">marine metagenome</name>
    <dbReference type="NCBI Taxonomy" id="408172"/>
    <lineage>
        <taxon>unclassified sequences</taxon>
        <taxon>metagenomes</taxon>
        <taxon>ecological metagenomes</taxon>
    </lineage>
</organism>
<evidence type="ECO:0000256" key="1">
    <source>
        <dbReference type="SAM" id="MobiDB-lite"/>
    </source>
</evidence>
<reference evidence="2" key="1">
    <citation type="submission" date="2018-05" db="EMBL/GenBank/DDBJ databases">
        <authorList>
            <person name="Lanie J.A."/>
            <person name="Ng W.-L."/>
            <person name="Kazmierczak K.M."/>
            <person name="Andrzejewski T.M."/>
            <person name="Davidsen T.M."/>
            <person name="Wayne K.J."/>
            <person name="Tettelin H."/>
            <person name="Glass J.I."/>
            <person name="Rusch D."/>
            <person name="Podicherti R."/>
            <person name="Tsui H.-C.T."/>
            <person name="Winkler M.E."/>
        </authorList>
    </citation>
    <scope>NUCLEOTIDE SEQUENCE</scope>
</reference>
<evidence type="ECO:0000313" key="2">
    <source>
        <dbReference type="EMBL" id="SVC91735.1"/>
    </source>
</evidence>
<accession>A0A382R3L5</accession>
<proteinExistence type="predicted"/>
<dbReference type="AlphaFoldDB" id="A0A382R3L5"/>
<sequence>AACRADLQSDRHGWSPRLQRPLL</sequence>